<feature type="active site" evidence="9">
    <location>
        <position position="152"/>
    </location>
</feature>
<feature type="active site" evidence="9">
    <location>
        <position position="273"/>
    </location>
</feature>
<dbReference type="EMBL" id="JRGF01000007">
    <property type="protein sequence ID" value="KHE42004.1"/>
    <property type="molecule type" value="Genomic_DNA"/>
</dbReference>
<dbReference type="InterPro" id="IPR004107">
    <property type="entry name" value="Integrase_SAM-like_N"/>
</dbReference>
<dbReference type="PANTHER" id="PTHR30349:SF77">
    <property type="entry name" value="TYROSINE RECOMBINASE XERC"/>
    <property type="match status" value="1"/>
</dbReference>
<evidence type="ECO:0000256" key="9">
    <source>
        <dbReference type="HAMAP-Rule" id="MF_01808"/>
    </source>
</evidence>
<keyword evidence="3 9" id="KW-0132">Cell division</keyword>
<feature type="active site" evidence="9">
    <location>
        <position position="250"/>
    </location>
</feature>
<evidence type="ECO:0000256" key="4">
    <source>
        <dbReference type="ARBA" id="ARBA00022829"/>
    </source>
</evidence>
<feature type="active site" evidence="9">
    <location>
        <position position="176"/>
    </location>
</feature>
<comment type="subunit">
    <text evidence="9">Forms a cyclic heterotetrameric complex composed of two molecules of XerC and two molecules of XerD.</text>
</comment>
<dbReference type="PROSITE" id="PS51900">
    <property type="entry name" value="CB"/>
    <property type="match status" value="1"/>
</dbReference>
<evidence type="ECO:0000256" key="1">
    <source>
        <dbReference type="ARBA" id="ARBA00004496"/>
    </source>
</evidence>
<organism evidence="12 13">
    <name type="scientific">Alistipes inops</name>
    <dbReference type="NCBI Taxonomy" id="1501391"/>
    <lineage>
        <taxon>Bacteria</taxon>
        <taxon>Pseudomonadati</taxon>
        <taxon>Bacteroidota</taxon>
        <taxon>Bacteroidia</taxon>
        <taxon>Bacteroidales</taxon>
        <taxon>Rikenellaceae</taxon>
        <taxon>Alistipes</taxon>
    </lineage>
</organism>
<protein>
    <recommendedName>
        <fullName evidence="9">Tyrosine recombinase XerC</fullName>
    </recommendedName>
</protein>
<sequence length="304" mass="34124">MTDLAEAYLAYIERVRRYSPNTVKSYRRDIGMLLDFLGTEEGTFDPSLLTADDIREWIVALSESGLKPSSINRMLSACSSFFKYLLREGIVAGNPFAKVSSLKTPALLPSFIPEGRMAALVGELSAEMEEATDFRSMRDALVVLFLYATGIRLAELIAIDRTDFGPEFRELHVTGKGDRERMVPVVPELRRRLFEYMAAIKRDDICKSGEKALFLTEQGRRISRTEVYRIVRGELTALGVQGKRSPHVLRHTFATHLMNGGADLREIQELLGHGSLNATQVYTHNSIAQLKEVYAGAHPRGNRK</sequence>
<keyword evidence="4 9" id="KW-0159">Chromosome partition</keyword>
<accession>A0ABR4YIB2</accession>
<keyword evidence="8 9" id="KW-0131">Cell cycle</keyword>
<dbReference type="InterPro" id="IPR050090">
    <property type="entry name" value="Tyrosine_recombinase_XerCD"/>
</dbReference>
<keyword evidence="2 9" id="KW-0963">Cytoplasm</keyword>
<evidence type="ECO:0000256" key="5">
    <source>
        <dbReference type="ARBA" id="ARBA00022908"/>
    </source>
</evidence>
<dbReference type="Gene3D" id="1.10.443.10">
    <property type="entry name" value="Intergrase catalytic core"/>
    <property type="match status" value="1"/>
</dbReference>
<feature type="domain" description="Core-binding (CB)" evidence="11">
    <location>
        <begin position="1"/>
        <end position="86"/>
    </location>
</feature>
<dbReference type="Proteomes" id="UP000030889">
    <property type="component" value="Unassembled WGS sequence"/>
</dbReference>
<dbReference type="InterPro" id="IPR013762">
    <property type="entry name" value="Integrase-like_cat_sf"/>
</dbReference>
<comment type="similarity">
    <text evidence="9">Belongs to the 'phage' integrase family. XerC subfamily.</text>
</comment>
<comment type="caution">
    <text evidence="12">The sequence shown here is derived from an EMBL/GenBank/DDBJ whole genome shotgun (WGS) entry which is preliminary data.</text>
</comment>
<dbReference type="PANTHER" id="PTHR30349">
    <property type="entry name" value="PHAGE INTEGRASE-RELATED"/>
    <property type="match status" value="1"/>
</dbReference>
<feature type="active site" description="O-(3'-phospho-DNA)-tyrosine intermediate" evidence="9">
    <location>
        <position position="282"/>
    </location>
</feature>
<dbReference type="Pfam" id="PF00589">
    <property type="entry name" value="Phage_integrase"/>
    <property type="match status" value="1"/>
</dbReference>
<feature type="domain" description="Tyr recombinase" evidence="10">
    <location>
        <begin position="107"/>
        <end position="295"/>
    </location>
</feature>
<comment type="subcellular location">
    <subcellularLocation>
        <location evidence="1 9">Cytoplasm</location>
    </subcellularLocation>
</comment>
<evidence type="ECO:0000313" key="12">
    <source>
        <dbReference type="EMBL" id="KHE42004.1"/>
    </source>
</evidence>
<gene>
    <name evidence="9" type="primary">xerC</name>
    <name evidence="12" type="ORF">LG35_07130</name>
</gene>
<dbReference type="PROSITE" id="PS51898">
    <property type="entry name" value="TYR_RECOMBINASE"/>
    <property type="match status" value="1"/>
</dbReference>
<keyword evidence="13" id="KW-1185">Reference proteome</keyword>
<dbReference type="Gene3D" id="1.10.150.130">
    <property type="match status" value="1"/>
</dbReference>
<name>A0ABR4YIB2_9BACT</name>
<evidence type="ECO:0000256" key="7">
    <source>
        <dbReference type="ARBA" id="ARBA00023172"/>
    </source>
</evidence>
<keyword evidence="5 9" id="KW-0229">DNA integration</keyword>
<proteinExistence type="inferred from homology"/>
<dbReference type="SUPFAM" id="SSF56349">
    <property type="entry name" value="DNA breaking-rejoining enzymes"/>
    <property type="match status" value="1"/>
</dbReference>
<dbReference type="InterPro" id="IPR002104">
    <property type="entry name" value="Integrase_catalytic"/>
</dbReference>
<dbReference type="InterPro" id="IPR023009">
    <property type="entry name" value="Tyrosine_recombinase_XerC/XerD"/>
</dbReference>
<evidence type="ECO:0000256" key="8">
    <source>
        <dbReference type="ARBA" id="ARBA00023306"/>
    </source>
</evidence>
<comment type="function">
    <text evidence="9">Site-specific tyrosine recombinase, which acts by catalyzing the cutting and rejoining of the recombining DNA molecules. The XerC-XerD complex is essential to convert dimers of the bacterial chromosome into monomers to permit their segregation at cell division. It also contributes to the segregational stability of plasmids.</text>
</comment>
<evidence type="ECO:0000259" key="10">
    <source>
        <dbReference type="PROSITE" id="PS51898"/>
    </source>
</evidence>
<evidence type="ECO:0000256" key="3">
    <source>
        <dbReference type="ARBA" id="ARBA00022618"/>
    </source>
</evidence>
<evidence type="ECO:0000313" key="13">
    <source>
        <dbReference type="Proteomes" id="UP000030889"/>
    </source>
</evidence>
<dbReference type="RefSeq" id="WP_035473494.1">
    <property type="nucleotide sequence ID" value="NZ_JRGF01000007.1"/>
</dbReference>
<dbReference type="InterPro" id="IPR011010">
    <property type="entry name" value="DNA_brk_join_enz"/>
</dbReference>
<keyword evidence="6 9" id="KW-0238">DNA-binding</keyword>
<keyword evidence="7 9" id="KW-0233">DNA recombination</keyword>
<dbReference type="Pfam" id="PF02899">
    <property type="entry name" value="Phage_int_SAM_1"/>
    <property type="match status" value="1"/>
</dbReference>
<feature type="active site" evidence="9">
    <location>
        <position position="247"/>
    </location>
</feature>
<dbReference type="InterPro" id="IPR010998">
    <property type="entry name" value="Integrase_recombinase_N"/>
</dbReference>
<reference evidence="12 13" key="1">
    <citation type="submission" date="2014-09" db="EMBL/GenBank/DDBJ databases">
        <title>Alistipes sp. 627, sp. nov., a novel member of the family Rikenellaceae isolated from human faeces.</title>
        <authorList>
            <person name="Shkoporov A.N."/>
            <person name="Chaplin A.V."/>
            <person name="Motuzova O.V."/>
            <person name="Kafarskaia L.I."/>
            <person name="Khokhlova E.V."/>
            <person name="Efimov B.A."/>
        </authorList>
    </citation>
    <scope>NUCLEOTIDE SEQUENCE [LARGE SCALE GENOMIC DNA]</scope>
    <source>
        <strain evidence="12 13">627</strain>
    </source>
</reference>
<evidence type="ECO:0000259" key="11">
    <source>
        <dbReference type="PROSITE" id="PS51900"/>
    </source>
</evidence>
<evidence type="ECO:0000256" key="6">
    <source>
        <dbReference type="ARBA" id="ARBA00023125"/>
    </source>
</evidence>
<dbReference type="HAMAP" id="MF_01808">
    <property type="entry name" value="Recomb_XerC_XerD"/>
    <property type="match status" value="1"/>
</dbReference>
<evidence type="ECO:0000256" key="2">
    <source>
        <dbReference type="ARBA" id="ARBA00022490"/>
    </source>
</evidence>
<dbReference type="InterPro" id="IPR044068">
    <property type="entry name" value="CB"/>
</dbReference>